<protein>
    <submittedName>
        <fullName evidence="1">Uncharacterized protein</fullName>
    </submittedName>
</protein>
<accession>A0A6B0Y3P2</accession>
<gene>
    <name evidence="1" type="ORF">F4Y60_06120</name>
</gene>
<dbReference type="EMBL" id="VXRY01000246">
    <property type="protein sequence ID" value="MXY33656.1"/>
    <property type="molecule type" value="Genomic_DNA"/>
</dbReference>
<dbReference type="AlphaFoldDB" id="A0A6B0Y3P2"/>
<proteinExistence type="predicted"/>
<reference evidence="1" key="1">
    <citation type="submission" date="2019-09" db="EMBL/GenBank/DDBJ databases">
        <title>Characterisation of the sponge microbiome using genome-centric metagenomics.</title>
        <authorList>
            <person name="Engelberts J.P."/>
            <person name="Robbins S.J."/>
            <person name="De Goeij J.M."/>
            <person name="Aranda M."/>
            <person name="Bell S.C."/>
            <person name="Webster N.S."/>
        </authorList>
    </citation>
    <scope>NUCLEOTIDE SEQUENCE</scope>
    <source>
        <strain evidence="1">SB0664_bin_43</strain>
    </source>
</reference>
<sequence>MPPVSPASCRLQYTDGAGPADTASIVEVTDAFHVIVNHAELDFLEFHEPAAGRFTGHDEVHDGPDATMHRLADRQVHGISDAGAARIQRPPELTDLDGFMLH</sequence>
<evidence type="ECO:0000313" key="1">
    <source>
        <dbReference type="EMBL" id="MXY33656.1"/>
    </source>
</evidence>
<name>A0A6B0Y3P2_9RHOB</name>
<comment type="caution">
    <text evidence="1">The sequence shown here is derived from an EMBL/GenBank/DDBJ whole genome shotgun (WGS) entry which is preliminary data.</text>
</comment>
<organism evidence="1">
    <name type="scientific">Boseongicola sp. SB0664_bin_43</name>
    <dbReference type="NCBI Taxonomy" id="2604844"/>
    <lineage>
        <taxon>Bacteria</taxon>
        <taxon>Pseudomonadati</taxon>
        <taxon>Pseudomonadota</taxon>
        <taxon>Alphaproteobacteria</taxon>
        <taxon>Rhodobacterales</taxon>
        <taxon>Paracoccaceae</taxon>
        <taxon>Boseongicola</taxon>
    </lineage>
</organism>